<sequence length="464" mass="52689">MMLFRTACDLRSKKIRDIISVPWSSISLPVINMSSLYIRESYRNLYEYIGKNFTATPSRETMNRITVTGTSGIGKSAFLVYFTIRLLAESDGENPPIIIFHAKGSDSECYAFGGKTTFRAGSIIDFADLLTLPETWYLADSVSHPWLRTAKTIIAVSPKTLNSGANDYQDVTKKSPIIYYMEPWMLDELELCRSKIFTDVPKDFMEELYNMIGGVPRYVLEAAATILVRDPNNRDGAVKGACSRVNNAIDEVKKPSMLLQCVAQARESLEFGSRLLHHWPLPLDHTTYHLEWASNHILEEIHNQLDAQTWEEVLKDLVKEDKDHSLDLSQYDKQREGTKKNKKSKKAEKLLLPSNPNHPCVNLVLTPDNMFQVTVSSQHHIKQTPLKNIVDKIPNSDRKSRLYFIVPADVYTNFRLQNYETEDGKVAKNVPRVITDRVEQWALKFDLRSAAIGKSPGVGNGVPY</sequence>
<evidence type="ECO:0000256" key="1">
    <source>
        <dbReference type="SAM" id="MobiDB-lite"/>
    </source>
</evidence>
<proteinExistence type="predicted"/>
<dbReference type="Proteomes" id="UP000268093">
    <property type="component" value="Unassembled WGS sequence"/>
</dbReference>
<dbReference type="AlphaFoldDB" id="A0A433DGK2"/>
<keyword evidence="3" id="KW-1185">Reference proteome</keyword>
<feature type="region of interest" description="Disordered" evidence="1">
    <location>
        <begin position="328"/>
        <end position="347"/>
    </location>
</feature>
<accession>A0A433DGK2</accession>
<evidence type="ECO:0000313" key="2">
    <source>
        <dbReference type="EMBL" id="RUP49956.1"/>
    </source>
</evidence>
<dbReference type="InterPro" id="IPR052980">
    <property type="entry name" value="Crinkler_effector"/>
</dbReference>
<comment type="caution">
    <text evidence="2">The sequence shown here is derived from an EMBL/GenBank/DDBJ whole genome shotgun (WGS) entry which is preliminary data.</text>
</comment>
<name>A0A433DGK2_9FUNG</name>
<gene>
    <name evidence="2" type="ORF">BC936DRAFT_140878</name>
</gene>
<reference evidence="2 3" key="1">
    <citation type="journal article" date="2018" name="New Phytol.">
        <title>Phylogenomics of Endogonaceae and evolution of mycorrhizas within Mucoromycota.</title>
        <authorList>
            <person name="Chang Y."/>
            <person name="Desiro A."/>
            <person name="Na H."/>
            <person name="Sandor L."/>
            <person name="Lipzen A."/>
            <person name="Clum A."/>
            <person name="Barry K."/>
            <person name="Grigoriev I.V."/>
            <person name="Martin F.M."/>
            <person name="Stajich J.E."/>
            <person name="Smith M.E."/>
            <person name="Bonito G."/>
            <person name="Spatafora J.W."/>
        </authorList>
    </citation>
    <scope>NUCLEOTIDE SEQUENCE [LARGE SCALE GENOMIC DNA]</scope>
    <source>
        <strain evidence="2 3">GMNB39</strain>
    </source>
</reference>
<evidence type="ECO:0000313" key="3">
    <source>
        <dbReference type="Proteomes" id="UP000268093"/>
    </source>
</evidence>
<dbReference type="OrthoDB" id="19861at2759"/>
<organism evidence="2 3">
    <name type="scientific">Jimgerdemannia flammicorona</name>
    <dbReference type="NCBI Taxonomy" id="994334"/>
    <lineage>
        <taxon>Eukaryota</taxon>
        <taxon>Fungi</taxon>
        <taxon>Fungi incertae sedis</taxon>
        <taxon>Mucoromycota</taxon>
        <taxon>Mucoromycotina</taxon>
        <taxon>Endogonomycetes</taxon>
        <taxon>Endogonales</taxon>
        <taxon>Endogonaceae</taxon>
        <taxon>Jimgerdemannia</taxon>
    </lineage>
</organism>
<dbReference type="PANTHER" id="PTHR33129:SF1">
    <property type="entry name" value="ATP-BINDING PROTEIN"/>
    <property type="match status" value="1"/>
</dbReference>
<protein>
    <submittedName>
        <fullName evidence="2">Uncharacterized protein</fullName>
    </submittedName>
</protein>
<feature type="compositionally biased region" description="Basic and acidic residues" evidence="1">
    <location>
        <begin position="328"/>
        <end position="339"/>
    </location>
</feature>
<dbReference type="EMBL" id="RBNI01001818">
    <property type="protein sequence ID" value="RUP49956.1"/>
    <property type="molecule type" value="Genomic_DNA"/>
</dbReference>
<dbReference type="PANTHER" id="PTHR33129">
    <property type="entry name" value="PROTEIN KINASE DOMAIN-CONTAINING PROTEIN-RELATED"/>
    <property type="match status" value="1"/>
</dbReference>